<gene>
    <name evidence="1" type="ORF">OVN521_LOCUS42818</name>
</gene>
<dbReference type="SUPFAM" id="SSF54427">
    <property type="entry name" value="NTF2-like"/>
    <property type="match status" value="1"/>
</dbReference>
<name>A0A820Y409_9BILA</name>
<keyword evidence="2" id="KW-1185">Reference proteome</keyword>
<dbReference type="InterPro" id="IPR032710">
    <property type="entry name" value="NTF2-like_dom_sf"/>
</dbReference>
<evidence type="ECO:0000313" key="2">
    <source>
        <dbReference type="Proteomes" id="UP000663866"/>
    </source>
</evidence>
<dbReference type="EMBL" id="CAJOBG010059619">
    <property type="protein sequence ID" value="CAF4542140.1"/>
    <property type="molecule type" value="Genomic_DNA"/>
</dbReference>
<dbReference type="Proteomes" id="UP000663866">
    <property type="component" value="Unassembled WGS sequence"/>
</dbReference>
<organism evidence="1 2">
    <name type="scientific">Rotaria magnacalcarata</name>
    <dbReference type="NCBI Taxonomy" id="392030"/>
    <lineage>
        <taxon>Eukaryota</taxon>
        <taxon>Metazoa</taxon>
        <taxon>Spiralia</taxon>
        <taxon>Gnathifera</taxon>
        <taxon>Rotifera</taxon>
        <taxon>Eurotatoria</taxon>
        <taxon>Bdelloidea</taxon>
        <taxon>Philodinida</taxon>
        <taxon>Philodinidae</taxon>
        <taxon>Rotaria</taxon>
    </lineage>
</organism>
<dbReference type="Gene3D" id="3.10.450.50">
    <property type="match status" value="1"/>
</dbReference>
<accession>A0A820Y409</accession>
<feature type="non-terminal residue" evidence="1">
    <location>
        <position position="1"/>
    </location>
</feature>
<proteinExistence type="predicted"/>
<dbReference type="AlphaFoldDB" id="A0A820Y409"/>
<reference evidence="1" key="1">
    <citation type="submission" date="2021-02" db="EMBL/GenBank/DDBJ databases">
        <authorList>
            <person name="Nowell W R."/>
        </authorList>
    </citation>
    <scope>NUCLEOTIDE SEQUENCE</scope>
</reference>
<protein>
    <submittedName>
        <fullName evidence="1">Uncharacterized protein</fullName>
    </submittedName>
</protein>
<sequence length="42" mass="4841">YISAYNEHDINKIVSFLHPDCRVIFDGQVIMTGVEAMRRVMA</sequence>
<comment type="caution">
    <text evidence="1">The sequence shown here is derived from an EMBL/GenBank/DDBJ whole genome shotgun (WGS) entry which is preliminary data.</text>
</comment>
<evidence type="ECO:0000313" key="1">
    <source>
        <dbReference type="EMBL" id="CAF4542140.1"/>
    </source>
</evidence>